<dbReference type="Proteomes" id="UP000265520">
    <property type="component" value="Unassembled WGS sequence"/>
</dbReference>
<comment type="caution">
    <text evidence="1">The sequence shown here is derived from an EMBL/GenBank/DDBJ whole genome shotgun (WGS) entry which is preliminary data.</text>
</comment>
<protein>
    <submittedName>
        <fullName evidence="1">Uncharacterized protein</fullName>
    </submittedName>
</protein>
<keyword evidence="2" id="KW-1185">Reference proteome</keyword>
<proteinExistence type="predicted"/>
<organism evidence="1 2">
    <name type="scientific">Trifolium medium</name>
    <dbReference type="NCBI Taxonomy" id="97028"/>
    <lineage>
        <taxon>Eukaryota</taxon>
        <taxon>Viridiplantae</taxon>
        <taxon>Streptophyta</taxon>
        <taxon>Embryophyta</taxon>
        <taxon>Tracheophyta</taxon>
        <taxon>Spermatophyta</taxon>
        <taxon>Magnoliopsida</taxon>
        <taxon>eudicotyledons</taxon>
        <taxon>Gunneridae</taxon>
        <taxon>Pentapetalae</taxon>
        <taxon>rosids</taxon>
        <taxon>fabids</taxon>
        <taxon>Fabales</taxon>
        <taxon>Fabaceae</taxon>
        <taxon>Papilionoideae</taxon>
        <taxon>50 kb inversion clade</taxon>
        <taxon>NPAAA clade</taxon>
        <taxon>Hologalegina</taxon>
        <taxon>IRL clade</taxon>
        <taxon>Trifolieae</taxon>
        <taxon>Trifolium</taxon>
    </lineage>
</organism>
<evidence type="ECO:0000313" key="1">
    <source>
        <dbReference type="EMBL" id="MCI43093.1"/>
    </source>
</evidence>
<name>A0A392S2F3_9FABA</name>
<evidence type="ECO:0000313" key="2">
    <source>
        <dbReference type="Proteomes" id="UP000265520"/>
    </source>
</evidence>
<dbReference type="AlphaFoldDB" id="A0A392S2F3"/>
<sequence>MRGQCCAPEGEKILRIKMGKTRFPQTAPLILPVDQSRLMARTVVEQSTGGGICTCRHSDA</sequence>
<accession>A0A392S2F3</accession>
<dbReference type="EMBL" id="LXQA010312863">
    <property type="protein sequence ID" value="MCI43093.1"/>
    <property type="molecule type" value="Genomic_DNA"/>
</dbReference>
<reference evidence="1 2" key="1">
    <citation type="journal article" date="2018" name="Front. Plant Sci.">
        <title>Red Clover (Trifolium pratense) and Zigzag Clover (T. medium) - A Picture of Genomic Similarities and Differences.</title>
        <authorList>
            <person name="Dluhosova J."/>
            <person name="Istvanek J."/>
            <person name="Nedelnik J."/>
            <person name="Repkova J."/>
        </authorList>
    </citation>
    <scope>NUCLEOTIDE SEQUENCE [LARGE SCALE GENOMIC DNA]</scope>
    <source>
        <strain evidence="2">cv. 10/8</strain>
        <tissue evidence="1">Leaf</tissue>
    </source>
</reference>